<proteinExistence type="predicted"/>
<protein>
    <submittedName>
        <fullName evidence="8">ATP-binding protein</fullName>
    </submittedName>
</protein>
<reference evidence="8 9" key="1">
    <citation type="submission" date="2024-03" db="EMBL/GenBank/DDBJ databases">
        <title>Bacilli Hybrid Assemblies.</title>
        <authorList>
            <person name="Kovac J."/>
        </authorList>
    </citation>
    <scope>NUCLEOTIDE SEQUENCE [LARGE SCALE GENOMIC DNA]</scope>
    <source>
        <strain evidence="8 9">FSL M8-0022</strain>
    </source>
</reference>
<keyword evidence="6" id="KW-0472">Membrane</keyword>
<gene>
    <name evidence="8" type="ORF">NST17_01740</name>
</gene>
<feature type="transmembrane region" description="Helical" evidence="6">
    <location>
        <begin position="194"/>
        <end position="214"/>
    </location>
</feature>
<dbReference type="SUPFAM" id="SSF55874">
    <property type="entry name" value="ATPase domain of HSP90 chaperone/DNA topoisomerase II/histidine kinase"/>
    <property type="match status" value="1"/>
</dbReference>
<dbReference type="SMART" id="SM00387">
    <property type="entry name" value="HATPase_c"/>
    <property type="match status" value="1"/>
</dbReference>
<dbReference type="PROSITE" id="PS50109">
    <property type="entry name" value="HIS_KIN"/>
    <property type="match status" value="1"/>
</dbReference>
<dbReference type="Pfam" id="PF02518">
    <property type="entry name" value="HATPase_c"/>
    <property type="match status" value="1"/>
</dbReference>
<comment type="caution">
    <text evidence="8">The sequence shown here is derived from an EMBL/GenBank/DDBJ whole genome shotgun (WGS) entry which is preliminary data.</text>
</comment>
<dbReference type="EMBL" id="JBBYAK010000001">
    <property type="protein sequence ID" value="MEL3955950.1"/>
    <property type="molecule type" value="Genomic_DNA"/>
</dbReference>
<feature type="transmembrane region" description="Helical" evidence="6">
    <location>
        <begin position="164"/>
        <end position="182"/>
    </location>
</feature>
<keyword evidence="5" id="KW-0902">Two-component regulatory system</keyword>
<keyword evidence="9" id="KW-1185">Reference proteome</keyword>
<feature type="transmembrane region" description="Helical" evidence="6">
    <location>
        <begin position="356"/>
        <end position="375"/>
    </location>
</feature>
<dbReference type="GO" id="GO:0005524">
    <property type="term" value="F:ATP binding"/>
    <property type="evidence" value="ECO:0007669"/>
    <property type="project" value="UniProtKB-KW"/>
</dbReference>
<dbReference type="InterPro" id="IPR036890">
    <property type="entry name" value="HATPase_C_sf"/>
</dbReference>
<organism evidence="8 9">
    <name type="scientific">Caldifermentibacillus hisashii</name>
    <dbReference type="NCBI Taxonomy" id="996558"/>
    <lineage>
        <taxon>Bacteria</taxon>
        <taxon>Bacillati</taxon>
        <taxon>Bacillota</taxon>
        <taxon>Bacilli</taxon>
        <taxon>Bacillales</taxon>
        <taxon>Bacillaceae</taxon>
        <taxon>Caldifermentibacillus</taxon>
    </lineage>
</organism>
<dbReference type="InterPro" id="IPR050482">
    <property type="entry name" value="Sensor_HK_TwoCompSys"/>
</dbReference>
<dbReference type="PANTHER" id="PTHR24421">
    <property type="entry name" value="NITRATE/NITRITE SENSOR PROTEIN NARX-RELATED"/>
    <property type="match status" value="1"/>
</dbReference>
<keyword evidence="4 8" id="KW-0067">ATP-binding</keyword>
<feature type="domain" description="Histidine kinase" evidence="7">
    <location>
        <begin position="701"/>
        <end position="791"/>
    </location>
</feature>
<keyword evidence="6" id="KW-0812">Transmembrane</keyword>
<keyword evidence="6" id="KW-1133">Transmembrane helix</keyword>
<evidence type="ECO:0000313" key="8">
    <source>
        <dbReference type="EMBL" id="MEL3955950.1"/>
    </source>
</evidence>
<keyword evidence="2" id="KW-0547">Nucleotide-binding</keyword>
<evidence type="ECO:0000256" key="1">
    <source>
        <dbReference type="ARBA" id="ARBA00022679"/>
    </source>
</evidence>
<sequence>MVLPISRLYLGDQMKRNSRSAIVFFLVILITICLFMHFTLLILKYPLVGIEVEKVQGKWIIEKIYDNSWANKNNIETGSIVTLVNGIDPAKHQTVVNFKMVEMADSITITGKNSEINTFAISYHDLDLQLIVYLVMPVLFVIFCFFLSLLLYYRKGEESSVQRLILFLLSIGLCYLSASASARTDLTGRITTNITFSGSIVLFIHFLKAYFTGLQLEFIKTRSIKLMNLCYFIVISILLSSLFYVKLYALTKNIELGFVCLLLIFLFTLFARFYFRYKKAEVGGLLKILWVTFFIAFSPFVFLYAIPYIFLGKGLLSAEITAGFLLVIPLAFVYLQLAEKLFDIEFLLGRLRYYSLLAVPFTVVLTIILAWSLKIRLNSGSFYFVLSILFTGSILFLYIKEYTDYKMKHHLFSQKNEFETNLQLYHFFQKAKHSTKVSDFISSLINEIKEVLSVKEVYYVEIQASEDEGIWIVCNKNDYSSDLVSEIEKINWKKVKAGSLLEVRNGFCVIVEEDYQRKNIIFCGLKKYKTDLNIQERIWLETIAYFSSILVENFQLIEGLFQKIEYYKEKRLEEKENYPSWLSKLLFALSEKERANLSNDLHDTVLQDQLQLLREIESIYNKVTDPSLKEALFMVNERLLDNIHLIRETCNELRPPFLKELGLIQSIQNLVNKIKLRSNFILYTELDHSIQKLDPEYELALYRVIQELLNNAIKHSEATEVSISLIKKKQCLMLSYSDNGIGIHMSKLNDSFKTMGISGIKERITCLGGRIKMESKPNDGFNVLIELGLGEM</sequence>
<evidence type="ECO:0000256" key="6">
    <source>
        <dbReference type="SAM" id="Phobius"/>
    </source>
</evidence>
<name>A0ABU9JVV3_9BACI</name>
<dbReference type="RefSeq" id="WP_342019559.1">
    <property type="nucleotide sequence ID" value="NZ_JBBYAK010000001.1"/>
</dbReference>
<dbReference type="PANTHER" id="PTHR24421:SF60">
    <property type="entry name" value="SENSOR HISTIDINE KINASE COMP"/>
    <property type="match status" value="1"/>
</dbReference>
<evidence type="ECO:0000256" key="2">
    <source>
        <dbReference type="ARBA" id="ARBA00022741"/>
    </source>
</evidence>
<dbReference type="Gene3D" id="3.30.565.10">
    <property type="entry name" value="Histidine kinase-like ATPase, C-terminal domain"/>
    <property type="match status" value="1"/>
</dbReference>
<feature type="transmembrane region" description="Helical" evidence="6">
    <location>
        <begin position="130"/>
        <end position="152"/>
    </location>
</feature>
<accession>A0ABU9JVV3</accession>
<keyword evidence="3" id="KW-0418">Kinase</keyword>
<feature type="transmembrane region" description="Helical" evidence="6">
    <location>
        <begin position="226"/>
        <end position="244"/>
    </location>
</feature>
<dbReference type="Proteomes" id="UP001459714">
    <property type="component" value="Unassembled WGS sequence"/>
</dbReference>
<feature type="transmembrane region" description="Helical" evidence="6">
    <location>
        <begin position="381"/>
        <end position="399"/>
    </location>
</feature>
<feature type="transmembrane region" description="Helical" evidence="6">
    <location>
        <begin position="21"/>
        <end position="43"/>
    </location>
</feature>
<evidence type="ECO:0000313" key="9">
    <source>
        <dbReference type="Proteomes" id="UP001459714"/>
    </source>
</evidence>
<keyword evidence="1" id="KW-0808">Transferase</keyword>
<feature type="transmembrane region" description="Helical" evidence="6">
    <location>
        <begin position="287"/>
        <end position="310"/>
    </location>
</feature>
<evidence type="ECO:0000256" key="4">
    <source>
        <dbReference type="ARBA" id="ARBA00022840"/>
    </source>
</evidence>
<feature type="transmembrane region" description="Helical" evidence="6">
    <location>
        <begin position="316"/>
        <end position="335"/>
    </location>
</feature>
<dbReference type="InterPro" id="IPR005467">
    <property type="entry name" value="His_kinase_dom"/>
</dbReference>
<evidence type="ECO:0000256" key="3">
    <source>
        <dbReference type="ARBA" id="ARBA00022777"/>
    </source>
</evidence>
<dbReference type="CDD" id="cd16917">
    <property type="entry name" value="HATPase_UhpB-NarQ-NarX-like"/>
    <property type="match status" value="1"/>
</dbReference>
<evidence type="ECO:0000259" key="7">
    <source>
        <dbReference type="PROSITE" id="PS50109"/>
    </source>
</evidence>
<dbReference type="InterPro" id="IPR003594">
    <property type="entry name" value="HATPase_dom"/>
</dbReference>
<evidence type="ECO:0000256" key="5">
    <source>
        <dbReference type="ARBA" id="ARBA00023012"/>
    </source>
</evidence>
<feature type="transmembrane region" description="Helical" evidence="6">
    <location>
        <begin position="256"/>
        <end position="275"/>
    </location>
</feature>